<dbReference type="Proteomes" id="UP001500630">
    <property type="component" value="Unassembled WGS sequence"/>
</dbReference>
<comment type="caution">
    <text evidence="1">The sequence shown here is derived from an EMBL/GenBank/DDBJ whole genome shotgun (WGS) entry which is preliminary data.</text>
</comment>
<dbReference type="EMBL" id="BAABDQ010000020">
    <property type="protein sequence ID" value="GAA3581950.1"/>
    <property type="molecule type" value="Genomic_DNA"/>
</dbReference>
<dbReference type="InterPro" id="IPR029058">
    <property type="entry name" value="AB_hydrolase_fold"/>
</dbReference>
<dbReference type="Gene3D" id="3.40.50.1820">
    <property type="entry name" value="alpha/beta hydrolase"/>
    <property type="match status" value="1"/>
</dbReference>
<proteinExistence type="predicted"/>
<gene>
    <name evidence="1" type="ORF">GCM10022419_074380</name>
</gene>
<organism evidence="1 2">
    <name type="scientific">Nonomuraea rosea</name>
    <dbReference type="NCBI Taxonomy" id="638574"/>
    <lineage>
        <taxon>Bacteria</taxon>
        <taxon>Bacillati</taxon>
        <taxon>Actinomycetota</taxon>
        <taxon>Actinomycetes</taxon>
        <taxon>Streptosporangiales</taxon>
        <taxon>Streptosporangiaceae</taxon>
        <taxon>Nonomuraea</taxon>
    </lineage>
</organism>
<sequence length="192" mass="20478">MASEKIPRSFTRHEGDPGRVAVLLPGQGYTAARPLLHFARAVLVQHGWSVQEIWWDAPIGPSVEDREKWVVDQARQALDAEDAGRVLLVGKSLSTFAAPLAADRGLPAIWLTPLIALGGVLEGLRRSEAPTLLVGGTGDRSWDGDVVRTLDHPYVEIPDADHGLEIHGDAVGSVQILKDVTAAMSGFVAGLG</sequence>
<evidence type="ECO:0008006" key="3">
    <source>
        <dbReference type="Google" id="ProtNLM"/>
    </source>
</evidence>
<accession>A0ABP6YFQ5</accession>
<protein>
    <recommendedName>
        <fullName evidence="3">Alpha/beta hydrolase</fullName>
    </recommendedName>
</protein>
<reference evidence="2" key="1">
    <citation type="journal article" date="2019" name="Int. J. Syst. Evol. Microbiol.">
        <title>The Global Catalogue of Microorganisms (GCM) 10K type strain sequencing project: providing services to taxonomists for standard genome sequencing and annotation.</title>
        <authorList>
            <consortium name="The Broad Institute Genomics Platform"/>
            <consortium name="The Broad Institute Genome Sequencing Center for Infectious Disease"/>
            <person name="Wu L."/>
            <person name="Ma J."/>
        </authorList>
    </citation>
    <scope>NUCLEOTIDE SEQUENCE [LARGE SCALE GENOMIC DNA]</scope>
    <source>
        <strain evidence="2">JCM 17326</strain>
    </source>
</reference>
<dbReference type="SUPFAM" id="SSF53474">
    <property type="entry name" value="alpha/beta-Hydrolases"/>
    <property type="match status" value="1"/>
</dbReference>
<name>A0ABP6YFQ5_9ACTN</name>
<evidence type="ECO:0000313" key="2">
    <source>
        <dbReference type="Proteomes" id="UP001500630"/>
    </source>
</evidence>
<keyword evidence="2" id="KW-1185">Reference proteome</keyword>
<dbReference type="RefSeq" id="WP_345569264.1">
    <property type="nucleotide sequence ID" value="NZ_BAABDQ010000020.1"/>
</dbReference>
<evidence type="ECO:0000313" key="1">
    <source>
        <dbReference type="EMBL" id="GAA3581950.1"/>
    </source>
</evidence>